<dbReference type="STRING" id="685588.A0A067TR72"/>
<protein>
    <recommendedName>
        <fullName evidence="4">CoA-transferase family III</fullName>
    </recommendedName>
</protein>
<evidence type="ECO:0008006" key="4">
    <source>
        <dbReference type="Google" id="ProtNLM"/>
    </source>
</evidence>
<dbReference type="InterPro" id="IPR044855">
    <property type="entry name" value="CoA-Trfase_III_dom3_sf"/>
</dbReference>
<dbReference type="AlphaFoldDB" id="A0A067TR72"/>
<dbReference type="GO" id="GO:0003824">
    <property type="term" value="F:catalytic activity"/>
    <property type="evidence" value="ECO:0007669"/>
    <property type="project" value="InterPro"/>
</dbReference>
<accession>A0A067TR72</accession>
<dbReference type="PANTHER" id="PTHR48228:SF4">
    <property type="entry name" value="BLR3030 PROTEIN"/>
    <property type="match status" value="1"/>
</dbReference>
<evidence type="ECO:0000313" key="3">
    <source>
        <dbReference type="Proteomes" id="UP000027222"/>
    </source>
</evidence>
<dbReference type="Gene3D" id="3.40.50.10540">
    <property type="entry name" value="Crotonobetainyl-coa:carnitine coa-transferase, domain 1"/>
    <property type="match status" value="2"/>
</dbReference>
<dbReference type="EMBL" id="KL142369">
    <property type="protein sequence ID" value="KDR82409.1"/>
    <property type="molecule type" value="Genomic_DNA"/>
</dbReference>
<dbReference type="HOGENOM" id="CLU_021588_0_0_1"/>
<sequence>MSTAQSTSTDLPSALRSIWTSHGLPEGFLHNLKLIGDPDNAVPSSFRLGLAAQISIGLSGLSAAYVHYLRTGIEQDVVVDARHAVLSFHSEAWYTINDTFQEGDVWDSIAGQYPTKNEEWVRIHTNFPHHRTGILSILSIPDHPTPATRSDVARTLEKWDATEFEDECGRQGMCAFKLRTREEWDETMQGKVVKGYNVVDVTKVGEAPKKIIDKECMRPLDGVKALDLSRVLAGPVAGRALAALGAQTLLITSPCLPSLPLLDVETSLGKRTTQLDLTSTQDADKLEKLVQGADVFLQAYRPGGIAGRGFGVDDVIKIRSESRDGGVVYASLRAWGWDGPWADRRGFDSLVQTATGFNADEGTAFQAFMASQGKGTQWVPKPLPMQALDHAAGYLLAFGINVALARMITKGGSHEVRVSLAGVGQWVRSLGRIDPLKAFGPAAQAFPKRTWPLQGELAALSTTWVERQGKDGGQGRRMTALRQPAVLGVTPVREGAMPAGSDWGAPMRLDADDPVWVV</sequence>
<dbReference type="InterPro" id="IPR023606">
    <property type="entry name" value="CoA-Trfase_III_dom_1_sf"/>
</dbReference>
<organism evidence="2 3">
    <name type="scientific">Galerina marginata (strain CBS 339.88)</name>
    <dbReference type="NCBI Taxonomy" id="685588"/>
    <lineage>
        <taxon>Eukaryota</taxon>
        <taxon>Fungi</taxon>
        <taxon>Dikarya</taxon>
        <taxon>Basidiomycota</taxon>
        <taxon>Agaricomycotina</taxon>
        <taxon>Agaricomycetes</taxon>
        <taxon>Agaricomycetidae</taxon>
        <taxon>Agaricales</taxon>
        <taxon>Agaricineae</taxon>
        <taxon>Strophariaceae</taxon>
        <taxon>Galerina</taxon>
    </lineage>
</organism>
<dbReference type="SUPFAM" id="SSF89796">
    <property type="entry name" value="CoA-transferase family III (CaiB/BaiF)"/>
    <property type="match status" value="2"/>
</dbReference>
<dbReference type="InterPro" id="IPR050509">
    <property type="entry name" value="CoA-transferase_III"/>
</dbReference>
<dbReference type="PANTHER" id="PTHR48228">
    <property type="entry name" value="SUCCINYL-COA--D-CITRAMALATE COA-TRANSFERASE"/>
    <property type="match status" value="1"/>
</dbReference>
<proteinExistence type="inferred from homology"/>
<comment type="similarity">
    <text evidence="1">Belongs to the CoA-transferase III family.</text>
</comment>
<dbReference type="Pfam" id="PF02515">
    <property type="entry name" value="CoA_transf_3"/>
    <property type="match status" value="1"/>
</dbReference>
<evidence type="ECO:0000256" key="1">
    <source>
        <dbReference type="ARBA" id="ARBA00008383"/>
    </source>
</evidence>
<keyword evidence="3" id="KW-1185">Reference proteome</keyword>
<dbReference type="OrthoDB" id="2308815at2759"/>
<gene>
    <name evidence="2" type="ORF">GALMADRAFT_237704</name>
</gene>
<dbReference type="Proteomes" id="UP000027222">
    <property type="component" value="Unassembled WGS sequence"/>
</dbReference>
<dbReference type="InterPro" id="IPR003673">
    <property type="entry name" value="CoA-Trfase_fam_III"/>
</dbReference>
<name>A0A067TR72_GALM3</name>
<reference evidence="3" key="1">
    <citation type="journal article" date="2014" name="Proc. Natl. Acad. Sci. U.S.A.">
        <title>Extensive sampling of basidiomycete genomes demonstrates inadequacy of the white-rot/brown-rot paradigm for wood decay fungi.</title>
        <authorList>
            <person name="Riley R."/>
            <person name="Salamov A.A."/>
            <person name="Brown D.W."/>
            <person name="Nagy L.G."/>
            <person name="Floudas D."/>
            <person name="Held B.W."/>
            <person name="Levasseur A."/>
            <person name="Lombard V."/>
            <person name="Morin E."/>
            <person name="Otillar R."/>
            <person name="Lindquist E.A."/>
            <person name="Sun H."/>
            <person name="LaButti K.M."/>
            <person name="Schmutz J."/>
            <person name="Jabbour D."/>
            <person name="Luo H."/>
            <person name="Baker S.E."/>
            <person name="Pisabarro A.G."/>
            <person name="Walton J.D."/>
            <person name="Blanchette R.A."/>
            <person name="Henrissat B."/>
            <person name="Martin F."/>
            <person name="Cullen D."/>
            <person name="Hibbett D.S."/>
            <person name="Grigoriev I.V."/>
        </authorList>
    </citation>
    <scope>NUCLEOTIDE SEQUENCE [LARGE SCALE GENOMIC DNA]</scope>
    <source>
        <strain evidence="3">CBS 339.88</strain>
    </source>
</reference>
<dbReference type="Gene3D" id="3.30.1540.10">
    <property type="entry name" value="formyl-coa transferase, domain 3"/>
    <property type="match status" value="1"/>
</dbReference>
<evidence type="ECO:0000313" key="2">
    <source>
        <dbReference type="EMBL" id="KDR82409.1"/>
    </source>
</evidence>